<gene>
    <name evidence="1" type="ORF">FAZ69_15830</name>
</gene>
<accession>A0A4U1I3D2</accession>
<evidence type="ECO:0008006" key="3">
    <source>
        <dbReference type="Google" id="ProtNLM"/>
    </source>
</evidence>
<sequence length="420" mass="47498">MRLRKRKNGADMPSTQWGAPITFGWELEGTTLKVLNWYEPGEALLAAISLTRSEWEALNFEARSKVISARLTSGTWGTGALRWSNFVRRADAPVYLQPALKEEADPRTWEVNATPTGGITVDQLFSAQLDVARAWLADTDRRAQVVGFHVHVVFDKPGTDKQAWNGYIASLFTLLNDYAAMKDAANQNENFTSRVVGNSPNTPNDVAGMLDFNVTLDKPLSAGQMGGPQKYNFVGLRDIYGDNKIGFEIREGWTNNWDRFKSFLNRLVGHLGALTASDVHVKRSRPENVNQFSLLDHFQFYDSRPDAPPGLMERLMVEAKELLTPTRDQAVTDQVTLYHRWSRAFIPWENHPAFSSAPGQRELIRVKRKLMCVDLKMHFDKSDSHNKRLASAGFKPTPNINAVNKIIAKFFEDTKIHKYL</sequence>
<protein>
    <recommendedName>
        <fullName evidence="3">Amidoligase enzyme</fullName>
    </recommendedName>
</protein>
<dbReference type="RefSeq" id="WP_136896015.1">
    <property type="nucleotide sequence ID" value="NZ_SWJE01000008.1"/>
</dbReference>
<proteinExistence type="predicted"/>
<reference evidence="1 2" key="1">
    <citation type="submission" date="2019-04" db="EMBL/GenBank/DDBJ databases">
        <title>Trinickia sp. 7GSK02, isolated from subtropical forest soil.</title>
        <authorList>
            <person name="Gao Z.-H."/>
            <person name="Qiu L.-H."/>
        </authorList>
    </citation>
    <scope>NUCLEOTIDE SEQUENCE [LARGE SCALE GENOMIC DNA]</scope>
    <source>
        <strain evidence="1 2">7GSK02</strain>
    </source>
</reference>
<evidence type="ECO:0000313" key="1">
    <source>
        <dbReference type="EMBL" id="TKC87751.1"/>
    </source>
</evidence>
<evidence type="ECO:0000313" key="2">
    <source>
        <dbReference type="Proteomes" id="UP000305539"/>
    </source>
</evidence>
<dbReference type="EMBL" id="SWJE01000008">
    <property type="protein sequence ID" value="TKC87751.1"/>
    <property type="molecule type" value="Genomic_DNA"/>
</dbReference>
<organism evidence="1 2">
    <name type="scientific">Trinickia terrae</name>
    <dbReference type="NCBI Taxonomy" id="2571161"/>
    <lineage>
        <taxon>Bacteria</taxon>
        <taxon>Pseudomonadati</taxon>
        <taxon>Pseudomonadota</taxon>
        <taxon>Betaproteobacteria</taxon>
        <taxon>Burkholderiales</taxon>
        <taxon>Burkholderiaceae</taxon>
        <taxon>Trinickia</taxon>
    </lineage>
</organism>
<comment type="caution">
    <text evidence="1">The sequence shown here is derived from an EMBL/GenBank/DDBJ whole genome shotgun (WGS) entry which is preliminary data.</text>
</comment>
<keyword evidence="2" id="KW-1185">Reference proteome</keyword>
<dbReference type="Proteomes" id="UP000305539">
    <property type="component" value="Unassembled WGS sequence"/>
</dbReference>
<name>A0A4U1I3D2_9BURK</name>
<dbReference type="AlphaFoldDB" id="A0A4U1I3D2"/>